<evidence type="ECO:0000313" key="2">
    <source>
        <dbReference type="EMBL" id="MED6156799.1"/>
    </source>
</evidence>
<keyword evidence="3" id="KW-1185">Reference proteome</keyword>
<comment type="caution">
    <text evidence="2">The sequence shown here is derived from an EMBL/GenBank/DDBJ whole genome shotgun (WGS) entry which is preliminary data.</text>
</comment>
<dbReference type="Proteomes" id="UP001341840">
    <property type="component" value="Unassembled WGS sequence"/>
</dbReference>
<dbReference type="EMBL" id="JASCZI010120881">
    <property type="protein sequence ID" value="MED6156799.1"/>
    <property type="molecule type" value="Genomic_DNA"/>
</dbReference>
<feature type="transmembrane region" description="Helical" evidence="1">
    <location>
        <begin position="35"/>
        <end position="55"/>
    </location>
</feature>
<dbReference type="PANTHER" id="PTHR37898:SF1">
    <property type="entry name" value="OS05G0540200 PROTEIN"/>
    <property type="match status" value="1"/>
</dbReference>
<gene>
    <name evidence="2" type="ORF">PIB30_017792</name>
</gene>
<evidence type="ECO:0008006" key="4">
    <source>
        <dbReference type="Google" id="ProtNLM"/>
    </source>
</evidence>
<dbReference type="InterPro" id="IPR037759">
    <property type="entry name" value="At4g29660-like"/>
</dbReference>
<keyword evidence="1" id="KW-1133">Transmembrane helix</keyword>
<evidence type="ECO:0000256" key="1">
    <source>
        <dbReference type="SAM" id="Phobius"/>
    </source>
</evidence>
<protein>
    <recommendedName>
        <fullName evidence="4">Embryo defective 2752</fullName>
    </recommendedName>
</protein>
<accession>A0ABU6U717</accession>
<keyword evidence="1" id="KW-0472">Membrane</keyword>
<name>A0ABU6U717_9FABA</name>
<organism evidence="2 3">
    <name type="scientific">Stylosanthes scabra</name>
    <dbReference type="NCBI Taxonomy" id="79078"/>
    <lineage>
        <taxon>Eukaryota</taxon>
        <taxon>Viridiplantae</taxon>
        <taxon>Streptophyta</taxon>
        <taxon>Embryophyta</taxon>
        <taxon>Tracheophyta</taxon>
        <taxon>Spermatophyta</taxon>
        <taxon>Magnoliopsida</taxon>
        <taxon>eudicotyledons</taxon>
        <taxon>Gunneridae</taxon>
        <taxon>Pentapetalae</taxon>
        <taxon>rosids</taxon>
        <taxon>fabids</taxon>
        <taxon>Fabales</taxon>
        <taxon>Fabaceae</taxon>
        <taxon>Papilionoideae</taxon>
        <taxon>50 kb inversion clade</taxon>
        <taxon>dalbergioids sensu lato</taxon>
        <taxon>Dalbergieae</taxon>
        <taxon>Pterocarpus clade</taxon>
        <taxon>Stylosanthes</taxon>
    </lineage>
</organism>
<keyword evidence="1" id="KW-0812">Transmembrane</keyword>
<evidence type="ECO:0000313" key="3">
    <source>
        <dbReference type="Proteomes" id="UP001341840"/>
    </source>
</evidence>
<dbReference type="PANTHER" id="PTHR37898">
    <property type="entry name" value="OS05G0540200 PROTEIN"/>
    <property type="match status" value="1"/>
</dbReference>
<sequence length="82" mass="9784">MASYLWRKYADYLYTKWEKTFLWDMVAPYRRPKSFTPLVTIYIAAFYTGVVGAAITEQLYKDSRFCSTDNIVDLVHWLDQKL</sequence>
<reference evidence="2 3" key="1">
    <citation type="journal article" date="2023" name="Plants (Basel)">
        <title>Bridging the Gap: Combining Genomics and Transcriptomics Approaches to Understand Stylosanthes scabra, an Orphan Legume from the Brazilian Caatinga.</title>
        <authorList>
            <person name="Ferreira-Neto J.R.C."/>
            <person name="da Silva M.D."/>
            <person name="Binneck E."/>
            <person name="de Melo N.F."/>
            <person name="da Silva R.H."/>
            <person name="de Melo A.L.T.M."/>
            <person name="Pandolfi V."/>
            <person name="Bustamante F.O."/>
            <person name="Brasileiro-Vidal A.C."/>
            <person name="Benko-Iseppon A.M."/>
        </authorList>
    </citation>
    <scope>NUCLEOTIDE SEQUENCE [LARGE SCALE GENOMIC DNA]</scope>
    <source>
        <tissue evidence="2">Leaves</tissue>
    </source>
</reference>
<proteinExistence type="predicted"/>